<reference evidence="8 9" key="1">
    <citation type="submission" date="2024-11" db="EMBL/GenBank/DDBJ databases">
        <title>Chromosome-level genome assembly of Eucalyptus globulus Labill. provides insights into its genome evolution.</title>
        <authorList>
            <person name="Li X."/>
        </authorList>
    </citation>
    <scope>NUCLEOTIDE SEQUENCE [LARGE SCALE GENOMIC DNA]</scope>
    <source>
        <strain evidence="8">CL2024</strain>
        <tissue evidence="8">Fresh tender leaves</tissue>
    </source>
</reference>
<dbReference type="EMBL" id="JBJKBG010000010">
    <property type="protein sequence ID" value="KAL3721158.1"/>
    <property type="molecule type" value="Genomic_DNA"/>
</dbReference>
<feature type="domain" description="WRKY" evidence="7">
    <location>
        <begin position="153"/>
        <end position="219"/>
    </location>
</feature>
<evidence type="ECO:0000256" key="5">
    <source>
        <dbReference type="ARBA" id="ARBA00023242"/>
    </source>
</evidence>
<sequence>MDSSSWITSSLDLSIRPLQVSEEPRTKVVESDFMELGRTGSGNKDESGALLEELNRLAAENKKLSQMLMTVCENYNALRNHVIEIVSKNAEREVSPSKKRKSESSTNDNGNEMVVNRASESSSTDDDDLYKKPREETIKAKITRVYYRTEGPGTSLIVKDGHQWRKYGQKITRDNPCPRAYFKCAHAPSCLVKKKVQRSAEDQSVIVATYEGEHNHPSSSLLEATCGSNARATLDSVPRSASLSSSGPTVTLDLMKPKQETDVKSLQPKVDSPELRQFLIEQMASSLTKDPSFTTALAAAISGKMVGPYPTEKWI</sequence>
<dbReference type="Gene3D" id="2.20.25.80">
    <property type="entry name" value="WRKY domain"/>
    <property type="match status" value="1"/>
</dbReference>
<evidence type="ECO:0000313" key="8">
    <source>
        <dbReference type="EMBL" id="KAL3721158.1"/>
    </source>
</evidence>
<dbReference type="PANTHER" id="PTHR31429">
    <property type="entry name" value="WRKY TRANSCRIPTION FACTOR 36-RELATED"/>
    <property type="match status" value="1"/>
</dbReference>
<evidence type="ECO:0000259" key="7">
    <source>
        <dbReference type="PROSITE" id="PS50811"/>
    </source>
</evidence>
<dbReference type="Pfam" id="PF03106">
    <property type="entry name" value="WRKY"/>
    <property type="match status" value="1"/>
</dbReference>
<protein>
    <recommendedName>
        <fullName evidence="7">WRKY domain-containing protein</fullName>
    </recommendedName>
</protein>
<evidence type="ECO:0000256" key="6">
    <source>
        <dbReference type="SAM" id="MobiDB-lite"/>
    </source>
</evidence>
<name>A0ABD3J429_EUCGL</name>
<dbReference type="PANTHER" id="PTHR31429:SF3">
    <property type="entry name" value="WRKY TRANSCRIPTION FACTOR 40-RELATED"/>
    <property type="match status" value="1"/>
</dbReference>
<dbReference type="InterPro" id="IPR003657">
    <property type="entry name" value="WRKY_dom"/>
</dbReference>
<dbReference type="SMART" id="SM00774">
    <property type="entry name" value="WRKY"/>
    <property type="match status" value="1"/>
</dbReference>
<dbReference type="SUPFAM" id="SSF118290">
    <property type="entry name" value="WRKY DNA-binding domain"/>
    <property type="match status" value="1"/>
</dbReference>
<comment type="subcellular location">
    <subcellularLocation>
        <location evidence="1">Nucleus</location>
    </subcellularLocation>
</comment>
<dbReference type="AlphaFoldDB" id="A0ABD3J429"/>
<organism evidence="8 9">
    <name type="scientific">Eucalyptus globulus</name>
    <name type="common">Tasmanian blue gum</name>
    <dbReference type="NCBI Taxonomy" id="34317"/>
    <lineage>
        <taxon>Eukaryota</taxon>
        <taxon>Viridiplantae</taxon>
        <taxon>Streptophyta</taxon>
        <taxon>Embryophyta</taxon>
        <taxon>Tracheophyta</taxon>
        <taxon>Spermatophyta</taxon>
        <taxon>Magnoliopsida</taxon>
        <taxon>eudicotyledons</taxon>
        <taxon>Gunneridae</taxon>
        <taxon>Pentapetalae</taxon>
        <taxon>rosids</taxon>
        <taxon>malvids</taxon>
        <taxon>Myrtales</taxon>
        <taxon>Myrtaceae</taxon>
        <taxon>Myrtoideae</taxon>
        <taxon>Eucalypteae</taxon>
        <taxon>Eucalyptus</taxon>
    </lineage>
</organism>
<comment type="caution">
    <text evidence="8">The sequence shown here is derived from an EMBL/GenBank/DDBJ whole genome shotgun (WGS) entry which is preliminary data.</text>
</comment>
<gene>
    <name evidence="8" type="ORF">ACJRO7_005904</name>
</gene>
<keyword evidence="5" id="KW-0539">Nucleus</keyword>
<keyword evidence="4" id="KW-0804">Transcription</keyword>
<dbReference type="InterPro" id="IPR044810">
    <property type="entry name" value="WRKY_plant"/>
</dbReference>
<keyword evidence="2" id="KW-0805">Transcription regulation</keyword>
<proteinExistence type="predicted"/>
<dbReference type="Proteomes" id="UP001634007">
    <property type="component" value="Unassembled WGS sequence"/>
</dbReference>
<keyword evidence="3" id="KW-0238">DNA-binding</keyword>
<dbReference type="InterPro" id="IPR036576">
    <property type="entry name" value="WRKY_dom_sf"/>
</dbReference>
<dbReference type="GO" id="GO:0003677">
    <property type="term" value="F:DNA binding"/>
    <property type="evidence" value="ECO:0007669"/>
    <property type="project" value="UniProtKB-KW"/>
</dbReference>
<keyword evidence="9" id="KW-1185">Reference proteome</keyword>
<accession>A0ABD3J429</accession>
<evidence type="ECO:0000256" key="2">
    <source>
        <dbReference type="ARBA" id="ARBA00023015"/>
    </source>
</evidence>
<dbReference type="GO" id="GO:0005634">
    <property type="term" value="C:nucleus"/>
    <property type="evidence" value="ECO:0007669"/>
    <property type="project" value="UniProtKB-SubCell"/>
</dbReference>
<feature type="region of interest" description="Disordered" evidence="6">
    <location>
        <begin position="90"/>
        <end position="132"/>
    </location>
</feature>
<evidence type="ECO:0000256" key="1">
    <source>
        <dbReference type="ARBA" id="ARBA00004123"/>
    </source>
</evidence>
<evidence type="ECO:0000256" key="4">
    <source>
        <dbReference type="ARBA" id="ARBA00023163"/>
    </source>
</evidence>
<dbReference type="PROSITE" id="PS50811">
    <property type="entry name" value="WRKY"/>
    <property type="match status" value="1"/>
</dbReference>
<evidence type="ECO:0000256" key="3">
    <source>
        <dbReference type="ARBA" id="ARBA00023125"/>
    </source>
</evidence>
<evidence type="ECO:0000313" key="9">
    <source>
        <dbReference type="Proteomes" id="UP001634007"/>
    </source>
</evidence>